<evidence type="ECO:0000313" key="3">
    <source>
        <dbReference type="EMBL" id="MEA5580639.1"/>
    </source>
</evidence>
<dbReference type="RefSeq" id="WP_323194980.1">
    <property type="nucleotide sequence ID" value="NZ_JAYGHG010000004.1"/>
</dbReference>
<dbReference type="Proteomes" id="UP001302120">
    <property type="component" value="Unassembled WGS sequence"/>
</dbReference>
<dbReference type="InterPro" id="IPR016887">
    <property type="entry name" value="UCP028470_steroid_isom-rel"/>
</dbReference>
<evidence type="ECO:0000313" key="4">
    <source>
        <dbReference type="Proteomes" id="UP001302120"/>
    </source>
</evidence>
<accession>A0ABU5UAT4</accession>
<proteinExistence type="predicted"/>
<evidence type="ECO:0000256" key="1">
    <source>
        <dbReference type="SAM" id="SignalP"/>
    </source>
</evidence>
<sequence length="168" mass="19184">MKRIIARSALLSIFGATISCASILPINTVEAKWKCPRVTRPEIAQLFDRWNNSLQTGDPNLVTQNYAKNAVLLPTVSNQVRQNHEEIQDYFVKFLKLQPVGRINDRNIRLYCGVAIDSGTYTFRIINNGEIEDVKARYTFVYHKFGNEWLITEHHSSAMPETINNGAE</sequence>
<dbReference type="Pfam" id="PF08332">
    <property type="entry name" value="CaMKII_AD"/>
    <property type="match status" value="1"/>
</dbReference>
<dbReference type="SUPFAM" id="SSF54427">
    <property type="entry name" value="NTF2-like"/>
    <property type="match status" value="1"/>
</dbReference>
<comment type="caution">
    <text evidence="3">The sequence shown here is derived from an EMBL/GenBank/DDBJ whole genome shotgun (WGS) entry which is preliminary data.</text>
</comment>
<dbReference type="Gene3D" id="3.10.450.50">
    <property type="match status" value="1"/>
</dbReference>
<feature type="domain" description="Calcium/calmodulin-dependent protein kinase II association-domain" evidence="2">
    <location>
        <begin position="41"/>
        <end position="160"/>
    </location>
</feature>
<dbReference type="InterPro" id="IPR011944">
    <property type="entry name" value="Steroid_delta5-4_isomerase"/>
</dbReference>
<organism evidence="3 4">
    <name type="scientific">Nodularia harveyana UHCC-0300</name>
    <dbReference type="NCBI Taxonomy" id="2974287"/>
    <lineage>
        <taxon>Bacteria</taxon>
        <taxon>Bacillati</taxon>
        <taxon>Cyanobacteriota</taxon>
        <taxon>Cyanophyceae</taxon>
        <taxon>Nostocales</taxon>
        <taxon>Nodulariaceae</taxon>
        <taxon>Nodularia</taxon>
    </lineage>
</organism>
<evidence type="ECO:0000259" key="2">
    <source>
        <dbReference type="Pfam" id="PF08332"/>
    </source>
</evidence>
<dbReference type="NCBIfam" id="TIGR02246">
    <property type="entry name" value="SgcJ/EcaC family oxidoreductase"/>
    <property type="match status" value="1"/>
</dbReference>
<dbReference type="InterPro" id="IPR032710">
    <property type="entry name" value="NTF2-like_dom_sf"/>
</dbReference>
<dbReference type="InterPro" id="IPR013543">
    <property type="entry name" value="Ca/CaM-dep_prot_kinase-assoc"/>
</dbReference>
<keyword evidence="4" id="KW-1185">Reference proteome</keyword>
<feature type="signal peptide" evidence="1">
    <location>
        <begin position="1"/>
        <end position="21"/>
    </location>
</feature>
<feature type="chain" id="PRO_5045136617" evidence="1">
    <location>
        <begin position="22"/>
        <end position="168"/>
    </location>
</feature>
<name>A0ABU5UAT4_9CYAN</name>
<dbReference type="EMBL" id="JAYGHG010000004">
    <property type="protein sequence ID" value="MEA5580639.1"/>
    <property type="molecule type" value="Genomic_DNA"/>
</dbReference>
<dbReference type="PROSITE" id="PS51257">
    <property type="entry name" value="PROKAR_LIPOPROTEIN"/>
    <property type="match status" value="1"/>
</dbReference>
<protein>
    <submittedName>
        <fullName evidence="3">SgcJ/EcaC family oxidoreductase</fullName>
    </submittedName>
</protein>
<reference evidence="3 4" key="1">
    <citation type="submission" date="2023-12" db="EMBL/GenBank/DDBJ databases">
        <title>Baltic Sea Cyanobacteria.</title>
        <authorList>
            <person name="Delbaje E."/>
            <person name="Fewer D.P."/>
            <person name="Shishido T.K."/>
        </authorList>
    </citation>
    <scope>NUCLEOTIDE SEQUENCE [LARGE SCALE GENOMIC DNA]</scope>
    <source>
        <strain evidence="3 4">UHCC-0300</strain>
    </source>
</reference>
<dbReference type="PIRSF" id="PIRSF028470">
    <property type="entry name" value="UCP028470"/>
    <property type="match status" value="1"/>
</dbReference>
<gene>
    <name evidence="3" type="ORF">VB620_04695</name>
</gene>
<keyword evidence="1" id="KW-0732">Signal</keyword>